<dbReference type="EMBL" id="KV419399">
    <property type="protein sequence ID" value="KZS96428.1"/>
    <property type="molecule type" value="Genomic_DNA"/>
</dbReference>
<organism evidence="1 2">
    <name type="scientific">Sistotremastrum niveocremeum HHB9708</name>
    <dbReference type="NCBI Taxonomy" id="1314777"/>
    <lineage>
        <taxon>Eukaryota</taxon>
        <taxon>Fungi</taxon>
        <taxon>Dikarya</taxon>
        <taxon>Basidiomycota</taxon>
        <taxon>Agaricomycotina</taxon>
        <taxon>Agaricomycetes</taxon>
        <taxon>Sistotremastrales</taxon>
        <taxon>Sistotremastraceae</taxon>
        <taxon>Sertulicium</taxon>
        <taxon>Sertulicium niveocremeum</taxon>
    </lineage>
</organism>
<gene>
    <name evidence="1" type="ORF">SISNIDRAFT_314926</name>
</gene>
<protein>
    <submittedName>
        <fullName evidence="1">Uncharacterized protein</fullName>
    </submittedName>
</protein>
<sequence length="505" mass="57746">MMVYVSEQSNLYTDIASLPEELLAEILTTFVEMEMDLGQGMKKIVFPGERKTHSWTKISSVCRQWNRIINHTPGIWSFLDLSWTQEPILRHAKLFKDAPLHIFWDNNNGVGAAESDFMTDNMARVEDLRVISRSTNRANRDYMQFLDLWKTWITVPALHLRLLNMVLWGRGGSHQTISLPNAPHLRHLRLSRCFTKAPFPSSLHTVHISSDARSLNHNDVVRVLSECPQLKSCVFHITPLISSTAERNFVPPFPTHKISLPHLRNMKIGAFSQEILEWIFMHFIPPREATYRLSYTVPFLPEVSFFVPEALKPHASRADSLRASNSGFNFWTEGGLPHSITAHPGGYSNRFTLDPIIGLFPNLSQFYMDDYTLDCHSIWMDGLRRIAHLTLLGICGRHNELAEILGAFSDPTLCPKLEILVLRDLGVESDLPDPDAFAERDDTEAEAHLVKLLKTRDAQNLRIKKLILSRHSYTWANEGNIERWMQHVDAVELMGKPIPETTIES</sequence>
<evidence type="ECO:0000313" key="1">
    <source>
        <dbReference type="EMBL" id="KZS96428.1"/>
    </source>
</evidence>
<dbReference type="Gene3D" id="3.80.10.10">
    <property type="entry name" value="Ribonuclease Inhibitor"/>
    <property type="match status" value="1"/>
</dbReference>
<name>A0A164XZ47_9AGAM</name>
<dbReference type="Proteomes" id="UP000076722">
    <property type="component" value="Unassembled WGS sequence"/>
</dbReference>
<dbReference type="Gene3D" id="1.20.1280.50">
    <property type="match status" value="1"/>
</dbReference>
<reference evidence="1 2" key="1">
    <citation type="journal article" date="2016" name="Mol. Biol. Evol.">
        <title>Comparative Genomics of Early-Diverging Mushroom-Forming Fungi Provides Insights into the Origins of Lignocellulose Decay Capabilities.</title>
        <authorList>
            <person name="Nagy L.G."/>
            <person name="Riley R."/>
            <person name="Tritt A."/>
            <person name="Adam C."/>
            <person name="Daum C."/>
            <person name="Floudas D."/>
            <person name="Sun H."/>
            <person name="Yadav J.S."/>
            <person name="Pangilinan J."/>
            <person name="Larsson K.H."/>
            <person name="Matsuura K."/>
            <person name="Barry K."/>
            <person name="Labutti K."/>
            <person name="Kuo R."/>
            <person name="Ohm R.A."/>
            <person name="Bhattacharya S.S."/>
            <person name="Shirouzu T."/>
            <person name="Yoshinaga Y."/>
            <person name="Martin F.M."/>
            <person name="Grigoriev I.V."/>
            <person name="Hibbett D.S."/>
        </authorList>
    </citation>
    <scope>NUCLEOTIDE SEQUENCE [LARGE SCALE GENOMIC DNA]</scope>
    <source>
        <strain evidence="1 2">HHB9708</strain>
    </source>
</reference>
<evidence type="ECO:0000313" key="2">
    <source>
        <dbReference type="Proteomes" id="UP000076722"/>
    </source>
</evidence>
<keyword evidence="2" id="KW-1185">Reference proteome</keyword>
<accession>A0A164XZ47</accession>
<dbReference type="AlphaFoldDB" id="A0A164XZ47"/>
<dbReference type="InterPro" id="IPR032675">
    <property type="entry name" value="LRR_dom_sf"/>
</dbReference>
<proteinExistence type="predicted"/>
<dbReference type="SUPFAM" id="SSF52047">
    <property type="entry name" value="RNI-like"/>
    <property type="match status" value="1"/>
</dbReference>
<dbReference type="STRING" id="1314777.A0A164XZ47"/>